<evidence type="ECO:0000313" key="7">
    <source>
        <dbReference type="Proteomes" id="UP001146019"/>
    </source>
</evidence>
<comment type="subcellular location">
    <subcellularLocation>
        <location evidence="1">Fimbrium</location>
    </subcellularLocation>
</comment>
<name>A0A9X3DQV2_9GAMM</name>
<evidence type="ECO:0000256" key="4">
    <source>
        <dbReference type="SAM" id="SignalP"/>
    </source>
</evidence>
<dbReference type="RefSeq" id="WP_266128892.1">
    <property type="nucleotide sequence ID" value="NZ_JAPKMY010000001.1"/>
</dbReference>
<dbReference type="GO" id="GO:0009289">
    <property type="term" value="C:pilus"/>
    <property type="evidence" value="ECO:0007669"/>
    <property type="project" value="UniProtKB-SubCell"/>
</dbReference>
<dbReference type="Gene3D" id="2.60.40.1090">
    <property type="entry name" value="Fimbrial-type adhesion domain"/>
    <property type="match status" value="1"/>
</dbReference>
<dbReference type="AlphaFoldDB" id="A0A9X3DQV2"/>
<dbReference type="InterPro" id="IPR008966">
    <property type="entry name" value="Adhesion_dom_sf"/>
</dbReference>
<keyword evidence="3" id="KW-0281">Fimbrium</keyword>
<dbReference type="SUPFAM" id="SSF49401">
    <property type="entry name" value="Bacterial adhesins"/>
    <property type="match status" value="1"/>
</dbReference>
<dbReference type="PANTHER" id="PTHR33420:SF31">
    <property type="entry name" value="TYPE 1 FIMBRIN D-MANNOSE SPECIFIC ADHESIN"/>
    <property type="match status" value="1"/>
</dbReference>
<organism evidence="6 7">
    <name type="scientific">Acinetobacter nematophilus</name>
    <dbReference type="NCBI Taxonomy" id="2994642"/>
    <lineage>
        <taxon>Bacteria</taxon>
        <taxon>Pseudomonadati</taxon>
        <taxon>Pseudomonadota</taxon>
        <taxon>Gammaproteobacteria</taxon>
        <taxon>Moraxellales</taxon>
        <taxon>Moraxellaceae</taxon>
        <taxon>Acinetobacter</taxon>
    </lineage>
</organism>
<sequence>MKNQLLTSTLLLLTAMDVSAGWWRTEQKTVLYADFGTYTFTNPADNAVGKTFNQTLTVSINGDAYTTHCNNGTVLNGNSIPIYMTTDYVNGPPINISGKSYTQANEYLQASVTYTYNGTNVPVPAVNRQFGVPQEWCRTSNHTGNTTFTLTMRISKPFVGFSYIDVPIADFYTGDNAAPAGSGKANDAKQTLHLRGRVVVPQNCIINDNVDSIVDFGDIPSYRFKQSGIGNKPDGIAKANMPLSIKCNSFLANNAPLTLRVQTDKVGGPANDIIVSDNPDIGFKMSDQNDNILVPNNMNSKIQFNNTNPANIVVKAWPVSVTGNQPTPGPFQARGYFRIDFD</sequence>
<feature type="domain" description="Fimbrial-type adhesion" evidence="5">
    <location>
        <begin position="193"/>
        <end position="342"/>
    </location>
</feature>
<dbReference type="GO" id="GO:0043709">
    <property type="term" value="P:cell adhesion involved in single-species biofilm formation"/>
    <property type="evidence" value="ECO:0007669"/>
    <property type="project" value="TreeGrafter"/>
</dbReference>
<accession>A0A9X3DQV2</accession>
<evidence type="ECO:0000313" key="6">
    <source>
        <dbReference type="EMBL" id="MCX5466351.1"/>
    </source>
</evidence>
<dbReference type="EMBL" id="JAPKMY010000001">
    <property type="protein sequence ID" value="MCX5466351.1"/>
    <property type="molecule type" value="Genomic_DNA"/>
</dbReference>
<dbReference type="InterPro" id="IPR000259">
    <property type="entry name" value="Adhesion_dom_fimbrial"/>
</dbReference>
<dbReference type="Proteomes" id="UP001146019">
    <property type="component" value="Unassembled WGS sequence"/>
</dbReference>
<evidence type="ECO:0000259" key="5">
    <source>
        <dbReference type="Pfam" id="PF00419"/>
    </source>
</evidence>
<dbReference type="PANTHER" id="PTHR33420">
    <property type="entry name" value="FIMBRIAL SUBUNIT ELFA-RELATED"/>
    <property type="match status" value="1"/>
</dbReference>
<feature type="signal peptide" evidence="4">
    <location>
        <begin position="1"/>
        <end position="20"/>
    </location>
</feature>
<reference evidence="6" key="1">
    <citation type="submission" date="2022-11" db="EMBL/GenBank/DDBJ databases">
        <title>Biodiversity and phylogenetic relationships of bacteria.</title>
        <authorList>
            <person name="Machado R.A.R."/>
            <person name="Bhat A."/>
            <person name="Loulou A."/>
            <person name="Kallel S."/>
        </authorList>
    </citation>
    <scope>NUCLEOTIDE SEQUENCE</scope>
    <source>
        <strain evidence="6">A-IN1</strain>
    </source>
</reference>
<dbReference type="Pfam" id="PF00419">
    <property type="entry name" value="Fimbrial"/>
    <property type="match status" value="1"/>
</dbReference>
<evidence type="ECO:0000256" key="1">
    <source>
        <dbReference type="ARBA" id="ARBA00004561"/>
    </source>
</evidence>
<dbReference type="InterPro" id="IPR036937">
    <property type="entry name" value="Adhesion_dom_fimbrial_sf"/>
</dbReference>
<keyword evidence="7" id="KW-1185">Reference proteome</keyword>
<dbReference type="InterPro" id="IPR050263">
    <property type="entry name" value="Bact_Fimbrial_Adh_Pro"/>
</dbReference>
<gene>
    <name evidence="6" type="ORF">OSH00_01135</name>
</gene>
<evidence type="ECO:0000256" key="2">
    <source>
        <dbReference type="ARBA" id="ARBA00022729"/>
    </source>
</evidence>
<proteinExistence type="predicted"/>
<keyword evidence="2 4" id="KW-0732">Signal</keyword>
<feature type="chain" id="PRO_5040822025" evidence="4">
    <location>
        <begin position="21"/>
        <end position="342"/>
    </location>
</feature>
<comment type="caution">
    <text evidence="6">The sequence shown here is derived from an EMBL/GenBank/DDBJ whole genome shotgun (WGS) entry which is preliminary data.</text>
</comment>
<evidence type="ECO:0000256" key="3">
    <source>
        <dbReference type="ARBA" id="ARBA00023263"/>
    </source>
</evidence>
<protein>
    <submittedName>
        <fullName evidence="6">Fimbrial protein</fullName>
    </submittedName>
</protein>